<sequence length="84" mass="10020">MPTLTITTEQIIDLIQQLPLKEKRIVLLELVKATETQRQERLDYGESQLRRLCNERGINWNTLSDEEREDFINDLIHEDRPCIQ</sequence>
<reference evidence="1 2" key="1">
    <citation type="journal article" date="2014" name="Appl. Environ. Microbiol.">
        <title>Elucidation of insertion elements encoded on plasmids and in vitro construction of shuttle vectors from the toxic cyanobacterium Planktothrix.</title>
        <authorList>
            <person name="Christiansen G."/>
            <person name="Goesmann A."/>
            <person name="Kurmayer R."/>
        </authorList>
    </citation>
    <scope>NUCLEOTIDE SEQUENCE [LARGE SCALE GENOMIC DNA]</scope>
    <source>
        <strain evidence="1 2">NIVA-CYA 126/8</strain>
    </source>
</reference>
<evidence type="ECO:0000313" key="1">
    <source>
        <dbReference type="EMBL" id="KEI68825.1"/>
    </source>
</evidence>
<dbReference type="RefSeq" id="WP_027254340.1">
    <property type="nucleotide sequence ID" value="NZ_CM002803.1"/>
</dbReference>
<dbReference type="AlphaFoldDB" id="A0A073CXV5"/>
<accession>A0A073CXV5</accession>
<dbReference type="STRING" id="388467.A19Y_4122"/>
<dbReference type="Proteomes" id="UP000027395">
    <property type="component" value="Chromosome"/>
</dbReference>
<name>A0A073CXV5_PLAA1</name>
<proteinExistence type="predicted"/>
<evidence type="ECO:0000313" key="2">
    <source>
        <dbReference type="Proteomes" id="UP000027395"/>
    </source>
</evidence>
<dbReference type="PATRIC" id="fig|388467.6.peg.4064"/>
<gene>
    <name evidence="1" type="ORF">A19Y_4122</name>
</gene>
<dbReference type="eggNOG" id="ENOG5033KRK">
    <property type="taxonomic scope" value="Bacteria"/>
</dbReference>
<organism evidence="1 2">
    <name type="scientific">Planktothrix agardhii (strain NIVA-CYA 126/8)</name>
    <dbReference type="NCBI Taxonomy" id="388467"/>
    <lineage>
        <taxon>Bacteria</taxon>
        <taxon>Bacillati</taxon>
        <taxon>Cyanobacteriota</taxon>
        <taxon>Cyanophyceae</taxon>
        <taxon>Oscillatoriophycideae</taxon>
        <taxon>Oscillatoriales</taxon>
        <taxon>Microcoleaceae</taxon>
        <taxon>Planktothrix</taxon>
    </lineage>
</organism>
<dbReference type="EMBL" id="CM002803">
    <property type="protein sequence ID" value="KEI68825.1"/>
    <property type="molecule type" value="Genomic_DNA"/>
</dbReference>
<keyword evidence="2" id="KW-1185">Reference proteome</keyword>
<dbReference type="HOGENOM" id="CLU_2535244_0_0_3"/>
<protein>
    <submittedName>
        <fullName evidence="1">Uncharacterized protein</fullName>
    </submittedName>
</protein>